<dbReference type="GO" id="GO:0005524">
    <property type="term" value="F:ATP binding"/>
    <property type="evidence" value="ECO:0007669"/>
    <property type="project" value="UniProtKB-KW"/>
</dbReference>
<dbReference type="InterPro" id="IPR018181">
    <property type="entry name" value="Heat_shock_70_CS"/>
</dbReference>
<dbReference type="SUPFAM" id="SSF100920">
    <property type="entry name" value="Heat shock protein 70kD (HSP70), peptide-binding domain"/>
    <property type="match status" value="1"/>
</dbReference>
<name>A0A914QBA6_9BILA</name>
<comment type="similarity">
    <text evidence="1">Belongs to the heat shock protein 70 family.</text>
</comment>
<dbReference type="InterPro" id="IPR013126">
    <property type="entry name" value="Hsp_70_fam"/>
</dbReference>
<dbReference type="Gene3D" id="2.60.34.10">
    <property type="entry name" value="Substrate Binding Domain Of DNAk, Chain A, domain 1"/>
    <property type="match status" value="1"/>
</dbReference>
<organism evidence="4 5">
    <name type="scientific">Panagrolaimus davidi</name>
    <dbReference type="NCBI Taxonomy" id="227884"/>
    <lineage>
        <taxon>Eukaryota</taxon>
        <taxon>Metazoa</taxon>
        <taxon>Ecdysozoa</taxon>
        <taxon>Nematoda</taxon>
        <taxon>Chromadorea</taxon>
        <taxon>Rhabditida</taxon>
        <taxon>Tylenchina</taxon>
        <taxon>Panagrolaimomorpha</taxon>
        <taxon>Panagrolaimoidea</taxon>
        <taxon>Panagrolaimidae</taxon>
        <taxon>Panagrolaimus</taxon>
    </lineage>
</organism>
<dbReference type="Proteomes" id="UP000887578">
    <property type="component" value="Unplaced"/>
</dbReference>
<evidence type="ECO:0000256" key="2">
    <source>
        <dbReference type="ARBA" id="ARBA00022741"/>
    </source>
</evidence>
<dbReference type="AlphaFoldDB" id="A0A914QBA6"/>
<dbReference type="InterPro" id="IPR029047">
    <property type="entry name" value="HSP70_peptide-bd_sf"/>
</dbReference>
<accession>A0A914QBA6</accession>
<proteinExistence type="inferred from homology"/>
<dbReference type="Gene3D" id="3.90.640.10">
    <property type="entry name" value="Actin, Chain A, domain 4"/>
    <property type="match status" value="1"/>
</dbReference>
<protein>
    <submittedName>
        <fullName evidence="5">Heat shock protein 70</fullName>
    </submittedName>
</protein>
<dbReference type="PANTHER" id="PTHR19375">
    <property type="entry name" value="HEAT SHOCK PROTEIN 70KDA"/>
    <property type="match status" value="1"/>
</dbReference>
<evidence type="ECO:0000256" key="1">
    <source>
        <dbReference type="ARBA" id="ARBA00007381"/>
    </source>
</evidence>
<dbReference type="SUPFAM" id="SSF53067">
    <property type="entry name" value="Actin-like ATPase domain"/>
    <property type="match status" value="1"/>
</dbReference>
<reference evidence="5" key="1">
    <citation type="submission" date="2022-11" db="UniProtKB">
        <authorList>
            <consortium name="WormBaseParasite"/>
        </authorList>
    </citation>
    <scope>IDENTIFICATION</scope>
</reference>
<keyword evidence="3" id="KW-0067">ATP-binding</keyword>
<dbReference type="PROSITE" id="PS01036">
    <property type="entry name" value="HSP70_3"/>
    <property type="match status" value="1"/>
</dbReference>
<evidence type="ECO:0000313" key="5">
    <source>
        <dbReference type="WBParaSite" id="PDA_v2.g24452.t1"/>
    </source>
</evidence>
<dbReference type="GO" id="GO:0140662">
    <property type="term" value="F:ATP-dependent protein folding chaperone"/>
    <property type="evidence" value="ECO:0007669"/>
    <property type="project" value="InterPro"/>
</dbReference>
<evidence type="ECO:0000313" key="4">
    <source>
        <dbReference type="Proteomes" id="UP000887578"/>
    </source>
</evidence>
<keyword evidence="2" id="KW-0547">Nucleotide-binding</keyword>
<evidence type="ECO:0000256" key="3">
    <source>
        <dbReference type="ARBA" id="ARBA00022840"/>
    </source>
</evidence>
<dbReference type="GO" id="GO:0006950">
    <property type="term" value="P:response to stress"/>
    <property type="evidence" value="ECO:0007669"/>
    <property type="project" value="UniProtKB-ARBA"/>
</dbReference>
<dbReference type="InterPro" id="IPR043129">
    <property type="entry name" value="ATPase_NBD"/>
</dbReference>
<dbReference type="PRINTS" id="PR00301">
    <property type="entry name" value="HEATSHOCK70"/>
</dbReference>
<dbReference type="WBParaSite" id="PDA_v2.g24452.t1">
    <property type="protein sequence ID" value="PDA_v2.g24452.t1"/>
    <property type="gene ID" value="PDA_v2.g24452"/>
</dbReference>
<sequence>MMLQAQAVKEALTFSPETPVILSDIFETVKSHMLKRSEFEAMSKTLLKKLETECQTALQSKNLKPKDIDHVLFVGGSSRMPMVETMLKNIFLDETKFSKVVNQDEVVAVGAAMYAAACMKSERRENVGQKGVEFLPMSIGVEIAGGKFKPILLVNTKVPCESSFELTTSEDNQRSSIIPIYEGLSDRVEENKWIADIKISGLPSGKAGTIKADVKLSIQVNGILTAVATVKDAVIDVTIQYTTPFL</sequence>
<dbReference type="Gene3D" id="3.30.420.40">
    <property type="match status" value="2"/>
</dbReference>
<keyword evidence="4" id="KW-1185">Reference proteome</keyword>
<dbReference type="Pfam" id="PF00012">
    <property type="entry name" value="HSP70"/>
    <property type="match status" value="1"/>
</dbReference>